<feature type="region of interest" description="Disordered" evidence="1">
    <location>
        <begin position="22"/>
        <end position="48"/>
    </location>
</feature>
<dbReference type="RefSeq" id="WP_306103792.1">
    <property type="nucleotide sequence ID" value="NZ_CP120983.1"/>
</dbReference>
<proteinExistence type="predicted"/>
<sequence length="48" mass="5218">MTDGNFDQLTGLLGRQLLTSRRPHLRTHDSQSIKTAANVSPSTGNRPA</sequence>
<evidence type="ECO:0000313" key="3">
    <source>
        <dbReference type="Proteomes" id="UP001224433"/>
    </source>
</evidence>
<organism evidence="2 3">
    <name type="scientific">Streptomyces glycanivorans</name>
    <dbReference type="NCBI Taxonomy" id="3033808"/>
    <lineage>
        <taxon>Bacteria</taxon>
        <taxon>Bacillati</taxon>
        <taxon>Actinomycetota</taxon>
        <taxon>Actinomycetes</taxon>
        <taxon>Kitasatosporales</taxon>
        <taxon>Streptomycetaceae</taxon>
        <taxon>Streptomyces</taxon>
    </lineage>
</organism>
<name>A0ABY9JBL9_9ACTN</name>
<accession>A0ABY9JBL9</accession>
<feature type="compositionally biased region" description="Polar residues" evidence="1">
    <location>
        <begin position="32"/>
        <end position="48"/>
    </location>
</feature>
<reference evidence="2 3" key="1">
    <citation type="submission" date="2023-03" db="EMBL/GenBank/DDBJ databases">
        <title>Isolation and description of six Streptomyces strains from soil environments, able to metabolize different microbial glucans.</title>
        <authorList>
            <person name="Widen T."/>
            <person name="Larsbrink J."/>
        </authorList>
    </citation>
    <scope>NUCLEOTIDE SEQUENCE [LARGE SCALE GENOMIC DNA]</scope>
    <source>
        <strain evidence="2 3">Alt3</strain>
    </source>
</reference>
<protein>
    <submittedName>
        <fullName evidence="2">Uncharacterized protein</fullName>
    </submittedName>
</protein>
<keyword evidence="3" id="KW-1185">Reference proteome</keyword>
<evidence type="ECO:0000256" key="1">
    <source>
        <dbReference type="SAM" id="MobiDB-lite"/>
    </source>
</evidence>
<evidence type="ECO:0000313" key="2">
    <source>
        <dbReference type="EMBL" id="WLQ65193.1"/>
    </source>
</evidence>
<dbReference type="Proteomes" id="UP001224433">
    <property type="component" value="Chromosome"/>
</dbReference>
<dbReference type="EMBL" id="CP120983">
    <property type="protein sequence ID" value="WLQ65193.1"/>
    <property type="molecule type" value="Genomic_DNA"/>
</dbReference>
<gene>
    <name evidence="2" type="ORF">P8A20_17010</name>
</gene>